<reference evidence="3" key="2">
    <citation type="submission" date="2019-01" db="EMBL/GenBank/DDBJ databases">
        <authorList>
            <consortium name="NCBI Pathogen Detection Project"/>
        </authorList>
    </citation>
    <scope>NUCLEOTIDE SEQUENCE</scope>
    <source>
        <strain evidence="3">S335FT</strain>
    </source>
</reference>
<reference evidence="3" key="1">
    <citation type="journal article" date="2018" name="Genome Biol.">
        <title>SKESA: strategic k-mer extension for scrupulous assemblies.</title>
        <authorList>
            <person name="Souvorov A."/>
            <person name="Agarwala R."/>
            <person name="Lipman D.J."/>
        </authorList>
    </citation>
    <scope>NUCLEOTIDE SEQUENCE</scope>
    <source>
        <strain evidence="3">S335FT</strain>
    </source>
</reference>
<proteinExistence type="predicted"/>
<dbReference type="AlphaFoldDB" id="A0A715WE84"/>
<dbReference type="Gene3D" id="3.40.50.300">
    <property type="entry name" value="P-loop containing nucleotide triphosphate hydrolases"/>
    <property type="match status" value="1"/>
</dbReference>
<gene>
    <name evidence="3" type="ORF">G1R48_26050</name>
</gene>
<evidence type="ECO:0000256" key="1">
    <source>
        <dbReference type="ARBA" id="ARBA00022741"/>
    </source>
</evidence>
<dbReference type="SUPFAM" id="SSF52540">
    <property type="entry name" value="P-loop containing nucleoside triphosphate hydrolases"/>
    <property type="match status" value="1"/>
</dbReference>
<dbReference type="GO" id="GO:0005737">
    <property type="term" value="C:cytoplasm"/>
    <property type="evidence" value="ECO:0007669"/>
    <property type="project" value="TreeGrafter"/>
</dbReference>
<comment type="caution">
    <text evidence="3">The sequence shown here is derived from an EMBL/GenBank/DDBJ whole genome shotgun (WGS) entry which is preliminary data.</text>
</comment>
<accession>A0A715WE84</accession>
<protein>
    <recommendedName>
        <fullName evidence="4">Protein disaggregation chaperone</fullName>
    </recommendedName>
</protein>
<dbReference type="PANTHER" id="PTHR11638:SF18">
    <property type="entry name" value="HEAT SHOCK PROTEIN 104"/>
    <property type="match status" value="1"/>
</dbReference>
<dbReference type="GO" id="GO:0005524">
    <property type="term" value="F:ATP binding"/>
    <property type="evidence" value="ECO:0007669"/>
    <property type="project" value="UniProtKB-KW"/>
</dbReference>
<dbReference type="GO" id="GO:0016887">
    <property type="term" value="F:ATP hydrolysis activity"/>
    <property type="evidence" value="ECO:0007669"/>
    <property type="project" value="TreeGrafter"/>
</dbReference>
<dbReference type="GO" id="GO:0034605">
    <property type="term" value="P:cellular response to heat"/>
    <property type="evidence" value="ECO:0007669"/>
    <property type="project" value="TreeGrafter"/>
</dbReference>
<evidence type="ECO:0008006" key="4">
    <source>
        <dbReference type="Google" id="ProtNLM"/>
    </source>
</evidence>
<keyword evidence="2" id="KW-0067">ATP-binding</keyword>
<dbReference type="PANTHER" id="PTHR11638">
    <property type="entry name" value="ATP-DEPENDENT CLP PROTEASE"/>
    <property type="match status" value="1"/>
</dbReference>
<dbReference type="EMBL" id="DAAOQH010000204">
    <property type="protein sequence ID" value="HAD5063815.1"/>
    <property type="molecule type" value="Genomic_DNA"/>
</dbReference>
<organism evidence="3">
    <name type="scientific">Salmonella typhimurium</name>
    <dbReference type="NCBI Taxonomy" id="90371"/>
    <lineage>
        <taxon>Bacteria</taxon>
        <taxon>Pseudomonadati</taxon>
        <taxon>Pseudomonadota</taxon>
        <taxon>Gammaproteobacteria</taxon>
        <taxon>Enterobacterales</taxon>
        <taxon>Enterobacteriaceae</taxon>
        <taxon>Salmonella</taxon>
    </lineage>
</organism>
<dbReference type="Gene3D" id="1.10.8.60">
    <property type="match status" value="1"/>
</dbReference>
<sequence>MSELQYGKIPELEKQLEAATQLEGKTMRLLRNKVTDAEIAEVLARWTGIPVSRMMESEREKLLRMEQELHHRVIGQNEAVDAVSNAIRRSRAG</sequence>
<feature type="non-terminal residue" evidence="3">
    <location>
        <position position="93"/>
    </location>
</feature>
<feature type="non-terminal residue" evidence="3">
    <location>
        <position position="1"/>
    </location>
</feature>
<evidence type="ECO:0000313" key="3">
    <source>
        <dbReference type="EMBL" id="HAD5063815.1"/>
    </source>
</evidence>
<evidence type="ECO:0000256" key="2">
    <source>
        <dbReference type="ARBA" id="ARBA00022840"/>
    </source>
</evidence>
<name>A0A715WE84_SALTM</name>
<keyword evidence="1" id="KW-0547">Nucleotide-binding</keyword>
<dbReference type="InterPro" id="IPR050130">
    <property type="entry name" value="ClpA_ClpB"/>
</dbReference>
<dbReference type="InterPro" id="IPR027417">
    <property type="entry name" value="P-loop_NTPase"/>
</dbReference>